<comment type="caution">
    <text evidence="2">The sequence shown here is derived from an EMBL/GenBank/DDBJ whole genome shotgun (WGS) entry which is preliminary data.</text>
</comment>
<keyword evidence="1" id="KW-0812">Transmembrane</keyword>
<evidence type="ECO:0000313" key="2">
    <source>
        <dbReference type="EMBL" id="PIY68897.1"/>
    </source>
</evidence>
<evidence type="ECO:0000313" key="3">
    <source>
        <dbReference type="Proteomes" id="UP000230108"/>
    </source>
</evidence>
<proteinExistence type="predicted"/>
<dbReference type="EMBL" id="PFLF01000075">
    <property type="protein sequence ID" value="PIY68897.1"/>
    <property type="molecule type" value="Genomic_DNA"/>
</dbReference>
<organism evidence="2 3">
    <name type="scientific">Candidatus Roizmanbacteria bacterium CG_4_10_14_0_8_um_filter_39_9</name>
    <dbReference type="NCBI Taxonomy" id="1974829"/>
    <lineage>
        <taxon>Bacteria</taxon>
        <taxon>Candidatus Roizmaniibacteriota</taxon>
    </lineage>
</organism>
<accession>A0A2M7QD90</accession>
<evidence type="ECO:0000256" key="1">
    <source>
        <dbReference type="SAM" id="Phobius"/>
    </source>
</evidence>
<dbReference type="AlphaFoldDB" id="A0A2M7QD90"/>
<keyword evidence="1" id="KW-0472">Membrane</keyword>
<feature type="non-terminal residue" evidence="2">
    <location>
        <position position="82"/>
    </location>
</feature>
<protein>
    <submittedName>
        <fullName evidence="2">Uncharacterized protein</fullName>
    </submittedName>
</protein>
<keyword evidence="1" id="KW-1133">Transmembrane helix</keyword>
<name>A0A2M7QD90_9BACT</name>
<gene>
    <name evidence="2" type="ORF">COY90_03545</name>
</gene>
<reference evidence="3" key="1">
    <citation type="submission" date="2017-09" db="EMBL/GenBank/DDBJ databases">
        <title>Depth-based differentiation of microbial function through sediment-hosted aquifers and enrichment of novel symbionts in the deep terrestrial subsurface.</title>
        <authorList>
            <person name="Probst A.J."/>
            <person name="Ladd B."/>
            <person name="Jarett J.K."/>
            <person name="Geller-Mcgrath D.E."/>
            <person name="Sieber C.M.K."/>
            <person name="Emerson J.B."/>
            <person name="Anantharaman K."/>
            <person name="Thomas B.C."/>
            <person name="Malmstrom R."/>
            <person name="Stieglmeier M."/>
            <person name="Klingl A."/>
            <person name="Woyke T."/>
            <person name="Ryan C.M."/>
            <person name="Banfield J.F."/>
        </authorList>
    </citation>
    <scope>NUCLEOTIDE SEQUENCE [LARGE SCALE GENOMIC DNA]</scope>
</reference>
<sequence length="82" mass="9495">MNDIKLKNATSIHHHLKKIKQAEYMKILTLRTVGNFMILSSVFMIAKTFYLPVSQEIRYSIEAQAKKTYVVADSKVEEDAIY</sequence>
<feature type="transmembrane region" description="Helical" evidence="1">
    <location>
        <begin position="28"/>
        <end position="50"/>
    </location>
</feature>
<dbReference type="Proteomes" id="UP000230108">
    <property type="component" value="Unassembled WGS sequence"/>
</dbReference>